<accession>A0ABW0QHV8</accession>
<protein>
    <submittedName>
        <fullName evidence="4">Tetratricopeptide repeat protein</fullName>
    </submittedName>
</protein>
<dbReference type="Pfam" id="PF13414">
    <property type="entry name" value="TPR_11"/>
    <property type="match status" value="1"/>
</dbReference>
<dbReference type="SMART" id="SM00028">
    <property type="entry name" value="TPR"/>
    <property type="match status" value="4"/>
</dbReference>
<dbReference type="Pfam" id="PF13432">
    <property type="entry name" value="TPR_16"/>
    <property type="match status" value="1"/>
</dbReference>
<evidence type="ECO:0000256" key="2">
    <source>
        <dbReference type="SAM" id="MobiDB-lite"/>
    </source>
</evidence>
<name>A0ABW0QHV8_9GAMM</name>
<feature type="region of interest" description="Disordered" evidence="2">
    <location>
        <begin position="332"/>
        <end position="358"/>
    </location>
</feature>
<keyword evidence="3" id="KW-0732">Signal</keyword>
<dbReference type="Proteomes" id="UP001596114">
    <property type="component" value="Unassembled WGS sequence"/>
</dbReference>
<evidence type="ECO:0000313" key="4">
    <source>
        <dbReference type="EMBL" id="MFC5524511.1"/>
    </source>
</evidence>
<feature type="chain" id="PRO_5046360386" evidence="3">
    <location>
        <begin position="20"/>
        <end position="358"/>
    </location>
</feature>
<evidence type="ECO:0000256" key="3">
    <source>
        <dbReference type="SAM" id="SignalP"/>
    </source>
</evidence>
<gene>
    <name evidence="4" type="ORF">ACFPPA_02015</name>
</gene>
<dbReference type="EMBL" id="JBHSNF010000001">
    <property type="protein sequence ID" value="MFC5524511.1"/>
    <property type="molecule type" value="Genomic_DNA"/>
</dbReference>
<comment type="caution">
    <text evidence="4">The sequence shown here is derived from an EMBL/GenBank/DDBJ whole genome shotgun (WGS) entry which is preliminary data.</text>
</comment>
<keyword evidence="5" id="KW-1185">Reference proteome</keyword>
<feature type="signal peptide" evidence="3">
    <location>
        <begin position="1"/>
        <end position="19"/>
    </location>
</feature>
<sequence>MVTWVYAAVLAFSTSTATPAPVALAEPEMPRPEQVMAVPPELRAQLQQKVIGAGGSSMQRLQRLVDFMFQESDLGMQYATDATLTVGQAYRTRKANCLTFTLLTVALAREAGLRAYAQEIEDALAWREEGGIVYRSDHVNTGIAIGQRRFTMDVARDSVLVRHPPKTISDQRLLALYYNNRAAELMAGASPAAAVPYMMMSLQLDAGYANSWSNAGVLQLRLGDLRGAERDYLKALALDPVNTGALFNLVTLYQNQGDEARSAVFKRRLEKVQLKDPYYQFLQALDDEKQGDFAEAVKHYKQAIHLYDSEPLFYFGLARAYQQLGDQRRARHALGHAHRLSQASTDEPYQAGRVSQRQ</sequence>
<dbReference type="PROSITE" id="PS50005">
    <property type="entry name" value="TPR"/>
    <property type="match status" value="1"/>
</dbReference>
<feature type="repeat" description="TPR" evidence="1">
    <location>
        <begin position="209"/>
        <end position="242"/>
    </location>
</feature>
<reference evidence="5" key="1">
    <citation type="journal article" date="2019" name="Int. J. Syst. Evol. Microbiol.">
        <title>The Global Catalogue of Microorganisms (GCM) 10K type strain sequencing project: providing services to taxonomists for standard genome sequencing and annotation.</title>
        <authorList>
            <consortium name="The Broad Institute Genomics Platform"/>
            <consortium name="The Broad Institute Genome Sequencing Center for Infectious Disease"/>
            <person name="Wu L."/>
            <person name="Ma J."/>
        </authorList>
    </citation>
    <scope>NUCLEOTIDE SEQUENCE [LARGE SCALE GENOMIC DNA]</scope>
    <source>
        <strain evidence="5">CGMCC 1.16619</strain>
    </source>
</reference>
<organism evidence="4 5">
    <name type="scientific">Rhodanobacter ginsengisoli</name>
    <dbReference type="NCBI Taxonomy" id="418646"/>
    <lineage>
        <taxon>Bacteria</taxon>
        <taxon>Pseudomonadati</taxon>
        <taxon>Pseudomonadota</taxon>
        <taxon>Gammaproteobacteria</taxon>
        <taxon>Lysobacterales</taxon>
        <taxon>Rhodanobacteraceae</taxon>
        <taxon>Rhodanobacter</taxon>
    </lineage>
</organism>
<proteinExistence type="predicted"/>
<dbReference type="SUPFAM" id="SSF48452">
    <property type="entry name" value="TPR-like"/>
    <property type="match status" value="1"/>
</dbReference>
<dbReference type="RefSeq" id="WP_377316780.1">
    <property type="nucleotide sequence ID" value="NZ_JBHSNF010000001.1"/>
</dbReference>
<dbReference type="InterPro" id="IPR019734">
    <property type="entry name" value="TPR_rpt"/>
</dbReference>
<dbReference type="PANTHER" id="PTHR44395:SF1">
    <property type="entry name" value="PROTEIN O-MANNOSYL-TRANSFERASE TMTC3"/>
    <property type="match status" value="1"/>
</dbReference>
<evidence type="ECO:0000256" key="1">
    <source>
        <dbReference type="PROSITE-ProRule" id="PRU00339"/>
    </source>
</evidence>
<evidence type="ECO:0000313" key="5">
    <source>
        <dbReference type="Proteomes" id="UP001596114"/>
    </source>
</evidence>
<keyword evidence="1" id="KW-0802">TPR repeat</keyword>
<dbReference type="PANTHER" id="PTHR44395">
    <property type="match status" value="1"/>
</dbReference>
<feature type="compositionally biased region" description="Polar residues" evidence="2">
    <location>
        <begin position="341"/>
        <end position="358"/>
    </location>
</feature>
<dbReference type="InterPro" id="IPR011990">
    <property type="entry name" value="TPR-like_helical_dom_sf"/>
</dbReference>
<dbReference type="Gene3D" id="1.25.40.10">
    <property type="entry name" value="Tetratricopeptide repeat domain"/>
    <property type="match status" value="2"/>
</dbReference>